<reference evidence="8" key="1">
    <citation type="journal article" date="2014" name="Science">
        <title>Ancient hybridizations among the ancestral genomes of bread wheat.</title>
        <authorList>
            <consortium name="International Wheat Genome Sequencing Consortium,"/>
            <person name="Marcussen T."/>
            <person name="Sandve S.R."/>
            <person name="Heier L."/>
            <person name="Spannagl M."/>
            <person name="Pfeifer M."/>
            <person name="Jakobsen K.S."/>
            <person name="Wulff B.B."/>
            <person name="Steuernagel B."/>
            <person name="Mayer K.F."/>
            <person name="Olsen O.A."/>
        </authorList>
    </citation>
    <scope>NUCLEOTIDE SEQUENCE [LARGE SCALE GENOMIC DNA]</scope>
    <source>
        <strain evidence="8">cv. AL8/78</strain>
    </source>
</reference>
<dbReference type="PROSITE" id="PS51352">
    <property type="entry name" value="THIOREDOXIN_2"/>
    <property type="match status" value="1"/>
</dbReference>
<reference evidence="7" key="3">
    <citation type="journal article" date="2017" name="Nature">
        <title>Genome sequence of the progenitor of the wheat D genome Aegilops tauschii.</title>
        <authorList>
            <person name="Luo M.C."/>
            <person name="Gu Y.Q."/>
            <person name="Puiu D."/>
            <person name="Wang H."/>
            <person name="Twardziok S.O."/>
            <person name="Deal K.R."/>
            <person name="Huo N."/>
            <person name="Zhu T."/>
            <person name="Wang L."/>
            <person name="Wang Y."/>
            <person name="McGuire P.E."/>
            <person name="Liu S."/>
            <person name="Long H."/>
            <person name="Ramasamy R.K."/>
            <person name="Rodriguez J.C."/>
            <person name="Van S.L."/>
            <person name="Yuan L."/>
            <person name="Wang Z."/>
            <person name="Xia Z."/>
            <person name="Xiao L."/>
            <person name="Anderson O.D."/>
            <person name="Ouyang S."/>
            <person name="Liang Y."/>
            <person name="Zimin A.V."/>
            <person name="Pertea G."/>
            <person name="Qi P."/>
            <person name="Bennetzen J.L."/>
            <person name="Dai X."/>
            <person name="Dawson M.W."/>
            <person name="Muller H.G."/>
            <person name="Kugler K."/>
            <person name="Rivarola-Duarte L."/>
            <person name="Spannagl M."/>
            <person name="Mayer K.F.X."/>
            <person name="Lu F.H."/>
            <person name="Bevan M.W."/>
            <person name="Leroy P."/>
            <person name="Li P."/>
            <person name="You F.M."/>
            <person name="Sun Q."/>
            <person name="Liu Z."/>
            <person name="Lyons E."/>
            <person name="Wicker T."/>
            <person name="Salzberg S.L."/>
            <person name="Devos K.M."/>
            <person name="Dvorak J."/>
        </authorList>
    </citation>
    <scope>NUCLEOTIDE SEQUENCE [LARGE SCALE GENOMIC DNA]</scope>
    <source>
        <strain evidence="7">cv. AL8/78</strain>
    </source>
</reference>
<evidence type="ECO:0000313" key="7">
    <source>
        <dbReference type="EnsemblPlants" id="AET7Gv21354900.2"/>
    </source>
</evidence>
<dbReference type="AlphaFoldDB" id="A0A453TDD5"/>
<accession>A0A453TDD5</accession>
<evidence type="ECO:0000256" key="1">
    <source>
        <dbReference type="ARBA" id="ARBA00022448"/>
    </source>
</evidence>
<evidence type="ECO:0000313" key="8">
    <source>
        <dbReference type="Proteomes" id="UP000015105"/>
    </source>
</evidence>
<dbReference type="InterPro" id="IPR017937">
    <property type="entry name" value="Thioredoxin_CS"/>
</dbReference>
<evidence type="ECO:0000259" key="6">
    <source>
        <dbReference type="PROSITE" id="PS51352"/>
    </source>
</evidence>
<protein>
    <recommendedName>
        <fullName evidence="6">Thioredoxin domain-containing protein</fullName>
    </recommendedName>
</protein>
<dbReference type="FunFam" id="3.40.30.10:FF:000001">
    <property type="entry name" value="Thioredoxin"/>
    <property type="match status" value="1"/>
</dbReference>
<reference evidence="8" key="2">
    <citation type="journal article" date="2017" name="Nat. Plants">
        <title>The Aegilops tauschii genome reveals multiple impacts of transposons.</title>
        <authorList>
            <person name="Zhao G."/>
            <person name="Zou C."/>
            <person name="Li K."/>
            <person name="Wang K."/>
            <person name="Li T."/>
            <person name="Gao L."/>
            <person name="Zhang X."/>
            <person name="Wang H."/>
            <person name="Yang Z."/>
            <person name="Liu X."/>
            <person name="Jiang W."/>
            <person name="Mao L."/>
            <person name="Kong X."/>
            <person name="Jiao Y."/>
            <person name="Jia J."/>
        </authorList>
    </citation>
    <scope>NUCLEOTIDE SEQUENCE [LARGE SCALE GENOMIC DNA]</scope>
    <source>
        <strain evidence="8">cv. AL8/78</strain>
    </source>
</reference>
<dbReference type="Proteomes" id="UP000015105">
    <property type="component" value="Chromosome 7D"/>
</dbReference>
<dbReference type="PANTHER" id="PTHR45663:SF39">
    <property type="entry name" value="THIOREDOXIN DOMAIN-CONTAINING PROTEIN"/>
    <property type="match status" value="1"/>
</dbReference>
<name>A0A453TDD5_AEGTS</name>
<dbReference type="GO" id="GO:0015035">
    <property type="term" value="F:protein-disulfide reductase activity"/>
    <property type="evidence" value="ECO:0007669"/>
    <property type="project" value="InterPro"/>
</dbReference>
<dbReference type="InterPro" id="IPR036249">
    <property type="entry name" value="Thioredoxin-like_sf"/>
</dbReference>
<reference evidence="7" key="5">
    <citation type="journal article" date="2021" name="G3 (Bethesda)">
        <title>Aegilops tauschii genome assembly Aet v5.0 features greater sequence contiguity and improved annotation.</title>
        <authorList>
            <person name="Wang L."/>
            <person name="Zhu T."/>
            <person name="Rodriguez J.C."/>
            <person name="Deal K.R."/>
            <person name="Dubcovsky J."/>
            <person name="McGuire P.E."/>
            <person name="Lux T."/>
            <person name="Spannagl M."/>
            <person name="Mayer K.F.X."/>
            <person name="Baldrich P."/>
            <person name="Meyers B.C."/>
            <person name="Huo N."/>
            <person name="Gu Y.Q."/>
            <person name="Zhou H."/>
            <person name="Devos K.M."/>
            <person name="Bennetzen J.L."/>
            <person name="Unver T."/>
            <person name="Budak H."/>
            <person name="Gulick P.J."/>
            <person name="Galiba G."/>
            <person name="Kalapos B."/>
            <person name="Nelson D.R."/>
            <person name="Li P."/>
            <person name="You F.M."/>
            <person name="Luo M.C."/>
            <person name="Dvorak J."/>
        </authorList>
    </citation>
    <scope>NUCLEOTIDE SEQUENCE [LARGE SCALE GENOMIC DNA]</scope>
    <source>
        <strain evidence="7">cv. AL8/78</strain>
    </source>
</reference>
<evidence type="ECO:0000256" key="5">
    <source>
        <dbReference type="ARBA" id="ARBA00023284"/>
    </source>
</evidence>
<dbReference type="NCBIfam" id="TIGR01068">
    <property type="entry name" value="thioredoxin"/>
    <property type="match status" value="1"/>
</dbReference>
<dbReference type="SUPFAM" id="SSF52833">
    <property type="entry name" value="Thioredoxin-like"/>
    <property type="match status" value="1"/>
</dbReference>
<dbReference type="GO" id="GO:0005737">
    <property type="term" value="C:cytoplasm"/>
    <property type="evidence" value="ECO:0007669"/>
    <property type="project" value="TreeGrafter"/>
</dbReference>
<proteinExistence type="predicted"/>
<dbReference type="Pfam" id="PF00085">
    <property type="entry name" value="Thioredoxin"/>
    <property type="match status" value="1"/>
</dbReference>
<dbReference type="Gene3D" id="3.40.30.10">
    <property type="entry name" value="Glutaredoxin"/>
    <property type="match status" value="1"/>
</dbReference>
<evidence type="ECO:0000256" key="4">
    <source>
        <dbReference type="ARBA" id="ARBA00023157"/>
    </source>
</evidence>
<keyword evidence="3" id="KW-0249">Electron transport</keyword>
<dbReference type="InterPro" id="IPR013766">
    <property type="entry name" value="Thioredoxin_domain"/>
</dbReference>
<keyword evidence="1" id="KW-0813">Transport</keyword>
<dbReference type="PANTHER" id="PTHR45663">
    <property type="entry name" value="GEO12009P1"/>
    <property type="match status" value="1"/>
</dbReference>
<reference evidence="7" key="4">
    <citation type="submission" date="2019-03" db="UniProtKB">
        <authorList>
            <consortium name="EnsemblPlants"/>
        </authorList>
    </citation>
    <scope>IDENTIFICATION</scope>
</reference>
<evidence type="ECO:0000256" key="2">
    <source>
        <dbReference type="ARBA" id="ARBA00022946"/>
    </source>
</evidence>
<sequence>DPSFLPSRTFPLPLPFEIPHAGGDGDIALSGALRRPTPDLPPPPRRVLPLPLLLQPPAAEAAADRRRRRRLRRTPRRLLCKAADHVGDVEEQTWDEVVLGCETAVLVAFWAPWCGPCRLMHPIIADLAKAYAGRLRCLRVNTDENQEVASRYGIRSIPTILIFKDGERKETVIGAIADTALAATVDRFL</sequence>
<dbReference type="EnsemblPlants" id="AET7Gv21354900.2">
    <property type="protein sequence ID" value="AET7Gv21354900.2"/>
    <property type="gene ID" value="AET7Gv21354900"/>
</dbReference>
<keyword evidence="4" id="KW-1015">Disulfide bond</keyword>
<dbReference type="CDD" id="cd02947">
    <property type="entry name" value="TRX_family"/>
    <property type="match status" value="1"/>
</dbReference>
<dbReference type="PRINTS" id="PR00421">
    <property type="entry name" value="THIOREDOXIN"/>
</dbReference>
<organism evidence="7 8">
    <name type="scientific">Aegilops tauschii subsp. strangulata</name>
    <name type="common">Goatgrass</name>
    <dbReference type="NCBI Taxonomy" id="200361"/>
    <lineage>
        <taxon>Eukaryota</taxon>
        <taxon>Viridiplantae</taxon>
        <taxon>Streptophyta</taxon>
        <taxon>Embryophyta</taxon>
        <taxon>Tracheophyta</taxon>
        <taxon>Spermatophyta</taxon>
        <taxon>Magnoliopsida</taxon>
        <taxon>Liliopsida</taxon>
        <taxon>Poales</taxon>
        <taxon>Poaceae</taxon>
        <taxon>BOP clade</taxon>
        <taxon>Pooideae</taxon>
        <taxon>Triticodae</taxon>
        <taxon>Triticeae</taxon>
        <taxon>Triticinae</taxon>
        <taxon>Aegilops</taxon>
    </lineage>
</organism>
<keyword evidence="2" id="KW-0809">Transit peptide</keyword>
<dbReference type="InterPro" id="IPR005746">
    <property type="entry name" value="Thioredoxin"/>
</dbReference>
<dbReference type="Gramene" id="AET7Gv21354900.2">
    <property type="protein sequence ID" value="AET7Gv21354900.2"/>
    <property type="gene ID" value="AET7Gv21354900"/>
</dbReference>
<keyword evidence="8" id="KW-1185">Reference proteome</keyword>
<feature type="domain" description="Thioredoxin" evidence="6">
    <location>
        <begin position="80"/>
        <end position="189"/>
    </location>
</feature>
<dbReference type="PROSITE" id="PS00194">
    <property type="entry name" value="THIOREDOXIN_1"/>
    <property type="match status" value="1"/>
</dbReference>
<keyword evidence="5" id="KW-0676">Redox-active center</keyword>
<evidence type="ECO:0000256" key="3">
    <source>
        <dbReference type="ARBA" id="ARBA00022982"/>
    </source>
</evidence>